<dbReference type="GO" id="GO:0030170">
    <property type="term" value="F:pyridoxal phosphate binding"/>
    <property type="evidence" value="ECO:0007669"/>
    <property type="project" value="InterPro"/>
</dbReference>
<dbReference type="InterPro" id="IPR015424">
    <property type="entry name" value="PyrdxlP-dep_Trfase"/>
</dbReference>
<keyword evidence="3 5" id="KW-0032">Aminotransferase</keyword>
<feature type="domain" description="Aminotransferase class I/classII large" evidence="4">
    <location>
        <begin position="9"/>
        <end position="333"/>
    </location>
</feature>
<keyword evidence="6" id="KW-1185">Reference proteome</keyword>
<dbReference type="EMBL" id="WLVL01000040">
    <property type="protein sequence ID" value="MTB72843.1"/>
    <property type="molecule type" value="Genomic_DNA"/>
</dbReference>
<comment type="similarity">
    <text evidence="3">Belongs to the class-I pyridoxal-phosphate-dependent aminotransferase family.</text>
</comment>
<dbReference type="EC" id="2.6.1.-" evidence="3"/>
<evidence type="ECO:0000313" key="5">
    <source>
        <dbReference type="EMBL" id="MTB72843.1"/>
    </source>
</evidence>
<dbReference type="GO" id="GO:0008483">
    <property type="term" value="F:transaminase activity"/>
    <property type="evidence" value="ECO:0007669"/>
    <property type="project" value="UniProtKB-KW"/>
</dbReference>
<evidence type="ECO:0000313" key="6">
    <source>
        <dbReference type="Proteomes" id="UP000431092"/>
    </source>
</evidence>
<dbReference type="PROSITE" id="PS00105">
    <property type="entry name" value="AA_TRANSFER_CLASS_1"/>
    <property type="match status" value="1"/>
</dbReference>
<keyword evidence="3 5" id="KW-0808">Transferase</keyword>
<name>A0A6I3IJL5_9MICO</name>
<dbReference type="PANTHER" id="PTHR42885">
    <property type="entry name" value="HISTIDINOL-PHOSPHATE AMINOTRANSFERASE-RELATED"/>
    <property type="match status" value="1"/>
</dbReference>
<dbReference type="PANTHER" id="PTHR42885:SF1">
    <property type="entry name" value="THREONINE-PHOSPHATE DECARBOXYLASE"/>
    <property type="match status" value="1"/>
</dbReference>
<evidence type="ECO:0000259" key="4">
    <source>
        <dbReference type="Pfam" id="PF00155"/>
    </source>
</evidence>
<comment type="caution">
    <text evidence="5">The sequence shown here is derived from an EMBL/GenBank/DDBJ whole genome shotgun (WGS) entry which is preliminary data.</text>
</comment>
<evidence type="ECO:0000256" key="3">
    <source>
        <dbReference type="RuleBase" id="RU000481"/>
    </source>
</evidence>
<dbReference type="Proteomes" id="UP000431092">
    <property type="component" value="Unassembled WGS sequence"/>
</dbReference>
<accession>A0A6I3IJL5</accession>
<protein>
    <recommendedName>
        <fullName evidence="3">Aminotransferase</fullName>
        <ecNumber evidence="3">2.6.1.-</ecNumber>
    </recommendedName>
</protein>
<sequence>MEARGARLDLAVNVAVAQPPAFVAEAIVREVPRLAAYPDPTAATETLAAELGVPAGCVLLTNGSAEAFTLVARLRPWREPLVVEPQFTEPAEALRHAGTPATAHLLDPATGWAVDGASVPAAADLVVVGNPTNPTSRLHPREQILRLVDTATTPDDRVLLVDEAFLDVSTDPAQTVVPDAACRTAGDRTILVTGSLTKTFGLAGLRAGYVVGPEREIDRLRRLQPHWSVNALALAAVLTVCTPRGRDFRDEQRARLRANASHLAATLRACGLHVPVDPDGPFVLAQHPRAASLREGLRATGIAVRRADTFWGLDDTWLRFAARDSGPVDELAAGIRQIEEEIR</sequence>
<keyword evidence="2" id="KW-0663">Pyridoxal phosphate</keyword>
<dbReference type="InterPro" id="IPR015422">
    <property type="entry name" value="PyrdxlP-dep_Trfase_small"/>
</dbReference>
<dbReference type="InterPro" id="IPR004839">
    <property type="entry name" value="Aminotransferase_I/II_large"/>
</dbReference>
<evidence type="ECO:0000256" key="1">
    <source>
        <dbReference type="ARBA" id="ARBA00001933"/>
    </source>
</evidence>
<reference evidence="5 6" key="1">
    <citation type="submission" date="2019-11" db="EMBL/GenBank/DDBJ databases">
        <title>Whole genome sequencing identifies a novel species of the genus Arsenicicoccus isolated from human blood.</title>
        <authorList>
            <person name="Jeong J.H."/>
            <person name="Kweon O.J."/>
            <person name="Kim H.R."/>
            <person name="Kim T.-H."/>
            <person name="Ha S.-M."/>
            <person name="Lee M.-K."/>
        </authorList>
    </citation>
    <scope>NUCLEOTIDE SEQUENCE [LARGE SCALE GENOMIC DNA]</scope>
    <source>
        <strain evidence="5 6">MKL-02</strain>
    </source>
</reference>
<gene>
    <name evidence="5" type="ORF">GGG17_12890</name>
</gene>
<dbReference type="AlphaFoldDB" id="A0A6I3IJL5"/>
<dbReference type="InterPro" id="IPR015421">
    <property type="entry name" value="PyrdxlP-dep_Trfase_major"/>
</dbReference>
<comment type="cofactor">
    <cofactor evidence="1 3">
        <name>pyridoxal 5'-phosphate</name>
        <dbReference type="ChEBI" id="CHEBI:597326"/>
    </cofactor>
</comment>
<evidence type="ECO:0000256" key="2">
    <source>
        <dbReference type="ARBA" id="ARBA00022898"/>
    </source>
</evidence>
<proteinExistence type="inferred from homology"/>
<organism evidence="5 6">
    <name type="scientific">Arsenicicoccus cauae</name>
    <dbReference type="NCBI Taxonomy" id="2663847"/>
    <lineage>
        <taxon>Bacteria</taxon>
        <taxon>Bacillati</taxon>
        <taxon>Actinomycetota</taxon>
        <taxon>Actinomycetes</taxon>
        <taxon>Micrococcales</taxon>
        <taxon>Intrasporangiaceae</taxon>
        <taxon>Arsenicicoccus</taxon>
    </lineage>
</organism>
<dbReference type="Gene3D" id="3.90.1150.10">
    <property type="entry name" value="Aspartate Aminotransferase, domain 1"/>
    <property type="match status" value="1"/>
</dbReference>
<dbReference type="Pfam" id="PF00155">
    <property type="entry name" value="Aminotran_1_2"/>
    <property type="match status" value="1"/>
</dbReference>
<dbReference type="CDD" id="cd00609">
    <property type="entry name" value="AAT_like"/>
    <property type="match status" value="1"/>
</dbReference>
<dbReference type="Gene3D" id="3.40.640.10">
    <property type="entry name" value="Type I PLP-dependent aspartate aminotransferase-like (Major domain)"/>
    <property type="match status" value="1"/>
</dbReference>
<dbReference type="InterPro" id="IPR004838">
    <property type="entry name" value="NHTrfase_class1_PyrdxlP-BS"/>
</dbReference>
<dbReference type="SUPFAM" id="SSF53383">
    <property type="entry name" value="PLP-dependent transferases"/>
    <property type="match status" value="1"/>
</dbReference>